<feature type="compositionally biased region" description="Basic residues" evidence="1">
    <location>
        <begin position="130"/>
        <end position="144"/>
    </location>
</feature>
<dbReference type="AlphaFoldDB" id="A0A0L6VU46"/>
<feature type="transmembrane region" description="Helical" evidence="2">
    <location>
        <begin position="30"/>
        <end position="52"/>
    </location>
</feature>
<dbReference type="Proteomes" id="UP000037035">
    <property type="component" value="Unassembled WGS sequence"/>
</dbReference>
<evidence type="ECO:0000256" key="2">
    <source>
        <dbReference type="SAM" id="Phobius"/>
    </source>
</evidence>
<evidence type="ECO:0000313" key="4">
    <source>
        <dbReference type="Proteomes" id="UP000037035"/>
    </source>
</evidence>
<dbReference type="EMBL" id="LAVV01000688">
    <property type="protein sequence ID" value="KNZ64137.1"/>
    <property type="molecule type" value="Genomic_DNA"/>
</dbReference>
<evidence type="ECO:0000256" key="1">
    <source>
        <dbReference type="SAM" id="MobiDB-lite"/>
    </source>
</evidence>
<dbReference type="VEuPathDB" id="FungiDB:VP01_1061g1"/>
<reference evidence="3 4" key="1">
    <citation type="submission" date="2015-08" db="EMBL/GenBank/DDBJ databases">
        <title>Next Generation Sequencing and Analysis of the Genome of Puccinia sorghi L Schw, the Causal Agent of Maize Common Rust.</title>
        <authorList>
            <person name="Rochi L."/>
            <person name="Burguener G."/>
            <person name="Darino M."/>
            <person name="Turjanski A."/>
            <person name="Kreff E."/>
            <person name="Dieguez M.J."/>
            <person name="Sacco F."/>
        </authorList>
    </citation>
    <scope>NUCLEOTIDE SEQUENCE [LARGE SCALE GENOMIC DNA]</scope>
    <source>
        <strain evidence="3 4">RO10H11247</strain>
    </source>
</reference>
<accession>A0A0L6VU46</accession>
<keyword evidence="2" id="KW-0472">Membrane</keyword>
<protein>
    <submittedName>
        <fullName evidence="3">Uncharacterized protein</fullName>
    </submittedName>
</protein>
<organism evidence="3 4">
    <name type="scientific">Puccinia sorghi</name>
    <dbReference type="NCBI Taxonomy" id="27349"/>
    <lineage>
        <taxon>Eukaryota</taxon>
        <taxon>Fungi</taxon>
        <taxon>Dikarya</taxon>
        <taxon>Basidiomycota</taxon>
        <taxon>Pucciniomycotina</taxon>
        <taxon>Pucciniomycetes</taxon>
        <taxon>Pucciniales</taxon>
        <taxon>Pucciniaceae</taxon>
        <taxon>Puccinia</taxon>
    </lineage>
</organism>
<proteinExistence type="predicted"/>
<feature type="region of interest" description="Disordered" evidence="1">
    <location>
        <begin position="126"/>
        <end position="155"/>
    </location>
</feature>
<keyword evidence="2" id="KW-0812">Transmembrane</keyword>
<gene>
    <name evidence="3" type="ORF">VP01_1061g1</name>
</gene>
<keyword evidence="2" id="KW-1133">Transmembrane helix</keyword>
<evidence type="ECO:0000313" key="3">
    <source>
        <dbReference type="EMBL" id="KNZ64137.1"/>
    </source>
</evidence>
<name>A0A0L6VU46_9BASI</name>
<keyword evidence="4" id="KW-1185">Reference proteome</keyword>
<comment type="caution">
    <text evidence="3">The sequence shown here is derived from an EMBL/GenBank/DDBJ whole genome shotgun (WGS) entry which is preliminary data.</text>
</comment>
<sequence>MFFCCGFNPCPLTLSYTSLRVRRSQLLMGLSYMVFSSSIHVLITAWIMLHYLCSCPWATRPCGLVTPALTGANWKRPGRLPKKKQNNNKRLIQGAVRGFRSGIRSNKKISNLGGKKGGEERRYSVMKATRATRSKKASVNKRRQSGGTQKLTRRKECVERTQKTSCKGARGFEGLREGCKGAPGWDERRKEAWMEAERGVYSGTHTHCQLGERAAAKRLVRWWIPLPSAGGNTTSSRSLSLRESTLHSGLPHTSLGSWATLSLSSRPSTLSTPRLQSTLSSPLWNNLCMPCRPSPAGHIPTTLTWHIPNQCAMAAQNAAPLSLKAGEFCWCGQELGLGRAVLGCVLRSQASPGWSHKQPARHTPRVALCQAGLGFVPSGTHNRSERHDLMYLKKPVMHKMWGQVQSQKSAGLMVTHLKILVPHCGLSKCWGPLCKHQQQEHGPHHFGFTHLQSILFLFFLEWERSHTAKENHSMLDQFSVMAHGSWLDSQDVQTCQIFHNYSFFHSSCPRKPRSLNMKQKPTLSDATTAMTPKGNGIIQLYDCEQTSASRRGGASTRASSMLVAGNQHADTHSADIQTLIVLTFRHAWCCMSKMVCSSREMVVNLRNGKKKHEFMTTRILIGGSTRNPPTLDLQCPVGCRPKVGGSHVKPPTYIISLTCDDYLKFIPHMNLQLFFLFLKLTLPLTSWPLSAELLHFNTCVYLAFTDKCSCLMFVKYQWTQFEKRELLIPLIRVRSLCNELNVRVYFFSWCRALFMRADDGWEKKENQKLIKKHYRDGQKVTFGSYPITMESVTHCLRLSCCLLKKMCQQPNIYPQYIQGLTNTLFLKSIDSSGFINVMLSAWFSNILSTRSEYKPAQENIILLGVLLIEGFTKIHALNHMLYFSFHAISHCFMLHSFQFHFTFMSHFL</sequence>